<dbReference type="Pfam" id="PF14223">
    <property type="entry name" value="Retrotran_gag_2"/>
    <property type="match status" value="1"/>
</dbReference>
<gene>
    <name evidence="1" type="ORF">FSB_LOCUS46559</name>
</gene>
<organism evidence="1">
    <name type="scientific">Fagus sylvatica</name>
    <name type="common">Beechnut</name>
    <dbReference type="NCBI Taxonomy" id="28930"/>
    <lineage>
        <taxon>Eukaryota</taxon>
        <taxon>Viridiplantae</taxon>
        <taxon>Streptophyta</taxon>
        <taxon>Embryophyta</taxon>
        <taxon>Tracheophyta</taxon>
        <taxon>Spermatophyta</taxon>
        <taxon>Magnoliopsida</taxon>
        <taxon>eudicotyledons</taxon>
        <taxon>Gunneridae</taxon>
        <taxon>Pentapetalae</taxon>
        <taxon>rosids</taxon>
        <taxon>fabids</taxon>
        <taxon>Fagales</taxon>
        <taxon>Fagaceae</taxon>
        <taxon>Fagus</taxon>
    </lineage>
</organism>
<dbReference type="PANTHER" id="PTHR47481">
    <property type="match status" value="1"/>
</dbReference>
<evidence type="ECO:0008006" key="2">
    <source>
        <dbReference type="Google" id="ProtNLM"/>
    </source>
</evidence>
<reference evidence="1" key="1">
    <citation type="submission" date="2018-02" db="EMBL/GenBank/DDBJ databases">
        <authorList>
            <person name="Cohen D.B."/>
            <person name="Kent A.D."/>
        </authorList>
    </citation>
    <scope>NUCLEOTIDE SEQUENCE</scope>
</reference>
<dbReference type="EMBL" id="OIVN01004668">
    <property type="protein sequence ID" value="SPD18677.1"/>
    <property type="molecule type" value="Genomic_DNA"/>
</dbReference>
<name>A0A2N9HXP8_FAGSY</name>
<proteinExistence type="predicted"/>
<dbReference type="AlphaFoldDB" id="A0A2N9HXP8"/>
<accession>A0A2N9HXP8</accession>
<dbReference type="PANTHER" id="PTHR47481:SF31">
    <property type="entry name" value="OS01G0873500 PROTEIN"/>
    <property type="match status" value="1"/>
</dbReference>
<protein>
    <recommendedName>
        <fullName evidence="2">Retrotransposon Copia-like N-terminal domain-containing protein</fullName>
    </recommendedName>
</protein>
<evidence type="ECO:0000313" key="1">
    <source>
        <dbReference type="EMBL" id="SPD18677.1"/>
    </source>
</evidence>
<sequence length="153" mass="17429">MSNLMSTKLDSTNYMIWKLQISAILDAYFVIELLDGSIPQPRQFLIFETSLSTSQDVWNTLEERFTSTARPSVLNLKLKLQSIRKGNESMNSYLQRIKTIKDKLSAVGVLIDNEELLHIILKGLPKEYAHFASAIRTRDGVLSLERLSVLLQT</sequence>